<evidence type="ECO:0000313" key="9">
    <source>
        <dbReference type="EMBL" id="KAF3337559.1"/>
    </source>
</evidence>
<proteinExistence type="inferred from homology"/>
<dbReference type="GO" id="GO:0005634">
    <property type="term" value="C:nucleus"/>
    <property type="evidence" value="ECO:0007669"/>
    <property type="project" value="UniProtKB-SubCell"/>
</dbReference>
<dbReference type="GO" id="GO:0006355">
    <property type="term" value="P:regulation of DNA-templated transcription"/>
    <property type="evidence" value="ECO:0007669"/>
    <property type="project" value="UniProtKB-UniRule"/>
</dbReference>
<reference evidence="9" key="1">
    <citation type="submission" date="2020-01" db="EMBL/GenBank/DDBJ databases">
        <title>Genome sequence of Kobresia littledalei, the first chromosome-level genome in the family Cyperaceae.</title>
        <authorList>
            <person name="Qu G."/>
        </authorList>
    </citation>
    <scope>NUCLEOTIDE SEQUENCE</scope>
    <source>
        <strain evidence="9">C.B.Clarke</strain>
        <tissue evidence="9">Leaf</tissue>
    </source>
</reference>
<dbReference type="AlphaFoldDB" id="A0A833VYH5"/>
<dbReference type="OrthoDB" id="747268at2759"/>
<dbReference type="InterPro" id="IPR004330">
    <property type="entry name" value="FAR1_DNA_bnd_dom"/>
</dbReference>
<evidence type="ECO:0000256" key="4">
    <source>
        <dbReference type="ARBA" id="ARBA00022833"/>
    </source>
</evidence>
<dbReference type="InterPro" id="IPR006564">
    <property type="entry name" value="Znf_PMZ"/>
</dbReference>
<feature type="region of interest" description="Disordered" evidence="7">
    <location>
        <begin position="601"/>
        <end position="645"/>
    </location>
</feature>
<dbReference type="InterPro" id="IPR007527">
    <property type="entry name" value="Znf_SWIM"/>
</dbReference>
<evidence type="ECO:0000256" key="2">
    <source>
        <dbReference type="ARBA" id="ARBA00022723"/>
    </source>
</evidence>
<evidence type="ECO:0000256" key="5">
    <source>
        <dbReference type="PROSITE-ProRule" id="PRU00325"/>
    </source>
</evidence>
<dbReference type="PANTHER" id="PTHR31669">
    <property type="entry name" value="PROTEIN FAR1-RELATED SEQUENCE 10-RELATED"/>
    <property type="match status" value="1"/>
</dbReference>
<dbReference type="PROSITE" id="PS50966">
    <property type="entry name" value="ZF_SWIM"/>
    <property type="match status" value="1"/>
</dbReference>
<name>A0A833VYH5_9POAL</name>
<keyword evidence="3 5" id="KW-0863">Zinc-finger</keyword>
<evidence type="ECO:0000256" key="7">
    <source>
        <dbReference type="SAM" id="MobiDB-lite"/>
    </source>
</evidence>
<organism evidence="9 10">
    <name type="scientific">Carex littledalei</name>
    <dbReference type="NCBI Taxonomy" id="544730"/>
    <lineage>
        <taxon>Eukaryota</taxon>
        <taxon>Viridiplantae</taxon>
        <taxon>Streptophyta</taxon>
        <taxon>Embryophyta</taxon>
        <taxon>Tracheophyta</taxon>
        <taxon>Spermatophyta</taxon>
        <taxon>Magnoliopsida</taxon>
        <taxon>Liliopsida</taxon>
        <taxon>Poales</taxon>
        <taxon>Cyperaceae</taxon>
        <taxon>Cyperoideae</taxon>
        <taxon>Cariceae</taxon>
        <taxon>Carex</taxon>
        <taxon>Carex subgen. Euthyceras</taxon>
    </lineage>
</organism>
<feature type="compositionally biased region" description="Polar residues" evidence="7">
    <location>
        <begin position="724"/>
        <end position="735"/>
    </location>
</feature>
<comment type="subcellular location">
    <subcellularLocation>
        <location evidence="6">Nucleus</location>
    </subcellularLocation>
</comment>
<dbReference type="Pfam" id="PF10551">
    <property type="entry name" value="MULE"/>
    <property type="match status" value="1"/>
</dbReference>
<evidence type="ECO:0000256" key="3">
    <source>
        <dbReference type="ARBA" id="ARBA00022771"/>
    </source>
</evidence>
<feature type="region of interest" description="Disordered" evidence="7">
    <location>
        <begin position="1"/>
        <end position="25"/>
    </location>
</feature>
<evidence type="ECO:0000313" key="10">
    <source>
        <dbReference type="Proteomes" id="UP000623129"/>
    </source>
</evidence>
<gene>
    <name evidence="9" type="ORF">FCM35_KLT18146</name>
</gene>
<evidence type="ECO:0000259" key="8">
    <source>
        <dbReference type="PROSITE" id="PS50966"/>
    </source>
</evidence>
<dbReference type="SMART" id="SM00575">
    <property type="entry name" value="ZnF_PMZ"/>
    <property type="match status" value="1"/>
</dbReference>
<comment type="caution">
    <text evidence="9">The sequence shown here is derived from an EMBL/GenBank/DDBJ whole genome shotgun (WGS) entry which is preliminary data.</text>
</comment>
<dbReference type="Proteomes" id="UP000623129">
    <property type="component" value="Unassembled WGS sequence"/>
</dbReference>
<dbReference type="Pfam" id="PF03101">
    <property type="entry name" value="FAR1"/>
    <property type="match status" value="1"/>
</dbReference>
<feature type="region of interest" description="Disordered" evidence="7">
    <location>
        <begin position="683"/>
        <end position="737"/>
    </location>
</feature>
<dbReference type="InterPro" id="IPR018289">
    <property type="entry name" value="MULE_transposase_dom"/>
</dbReference>
<accession>A0A833VYH5</accession>
<feature type="domain" description="SWIM-type" evidence="8">
    <location>
        <begin position="543"/>
        <end position="579"/>
    </location>
</feature>
<keyword evidence="2 6" id="KW-0479">Metal-binding</keyword>
<keyword evidence="4 6" id="KW-0862">Zinc</keyword>
<sequence length="794" mass="91098">MQVPPIDVLPSTSTSPSSSKKKDLVPVGKRAIDILERNEPIAPPKLGMRFDTMDEAYEYYLAYGYRNGFGVTKRNFHTRNGVRYRYTLMCYKGGKPKNKPGLKVRRRLVAKTDCKAVMVVKFNNLQGNWEVVFLELEHNHPCNPEMVRFMMCFRDLPDWKKDYQPFNARTRLHPKIHAGRGRPARPKEYVERTLGQRGFSMDMGKSRFTEADVEALLAFFDRNQAQDPGFFYSWDMDEAGRLKNVCWVDPRSREAYKYFGDVVSFDTVYLTEQYVIPLVAFLGVSHHGQVILLGCGLLGDESVETYVWLFKKWLKCMDDRPPGAVITSHSGAVARAVTEAFPSARRRFNLWHILKDLPELSGRTEDKEAMSMRVRKVVFGSLTGADFERDWMEMIKQYGLTENRWLAALFEERDKWVPAYIKETFWAGLGTMHRSERLDHFFDGYITPETTIKGFIEQYDTAMRLRYDREMYDDFRSLQQCPDMLSGLLFEEQMAKIYTINMFLKFQDQVRQLVRVNCREASRTGSMVTYTVTVIGKGKKLDYRVVFNSSEKEVWCICRSFQFKGILCSHSLAVLKQELVMHIPNEYVLDRWKKDYNRPHEQENYKALPQPDFPAELPYHDDVVDGSDSAGQEREKEKGKDPLYQHGNKFLAELAELGSLDQDGMEYALSVMKEAREKIMKKFEESKGGGGSMSGAASASGDKEKEKGKKKEKSSKKGKKIATDGSSGMKQSSESGVAATPVVTMAAPPGIFYLPIHPHPMAFPPFPPPMPPPVPPVIPVTLEKAKKRKKRRRD</sequence>
<dbReference type="EMBL" id="SWLB01000006">
    <property type="protein sequence ID" value="KAF3337559.1"/>
    <property type="molecule type" value="Genomic_DNA"/>
</dbReference>
<dbReference type="Pfam" id="PF04434">
    <property type="entry name" value="SWIM"/>
    <property type="match status" value="1"/>
</dbReference>
<keyword evidence="10" id="KW-1185">Reference proteome</keyword>
<dbReference type="GO" id="GO:0008270">
    <property type="term" value="F:zinc ion binding"/>
    <property type="evidence" value="ECO:0007669"/>
    <property type="project" value="UniProtKB-UniRule"/>
</dbReference>
<feature type="compositionally biased region" description="Basic and acidic residues" evidence="7">
    <location>
        <begin position="631"/>
        <end position="643"/>
    </location>
</feature>
<keyword evidence="6" id="KW-0539">Nucleus</keyword>
<dbReference type="PANTHER" id="PTHR31669:SF220">
    <property type="entry name" value="PROTEIN FAR1-RELATED SEQUENCE"/>
    <property type="match status" value="1"/>
</dbReference>
<dbReference type="InterPro" id="IPR031052">
    <property type="entry name" value="FHY3/FAR1"/>
</dbReference>
<feature type="compositionally biased region" description="Basic residues" evidence="7">
    <location>
        <begin position="710"/>
        <end position="720"/>
    </location>
</feature>
<protein>
    <recommendedName>
        <fullName evidence="6">Protein FAR1-RELATED SEQUENCE</fullName>
    </recommendedName>
</protein>
<evidence type="ECO:0000256" key="6">
    <source>
        <dbReference type="RuleBase" id="RU367018"/>
    </source>
</evidence>
<evidence type="ECO:0000256" key="1">
    <source>
        <dbReference type="ARBA" id="ARBA00005889"/>
    </source>
</evidence>
<comment type="similarity">
    <text evidence="1 6">Belongs to the FHY3/FAR1 family.</text>
</comment>
<comment type="function">
    <text evidence="6">Putative transcription activator involved in regulating light control of development.</text>
</comment>